<dbReference type="RefSeq" id="WP_013388364.1">
    <property type="nucleotide sequence ID" value="NC_014633.1"/>
</dbReference>
<keyword evidence="4" id="KW-1185">Reference proteome</keyword>
<accession>E3HBK6</accession>
<gene>
    <name evidence="3" type="ordered locus">Ilyop_1931</name>
</gene>
<dbReference type="InterPro" id="IPR058531">
    <property type="entry name" value="Baseplate_J_M"/>
</dbReference>
<dbReference type="AlphaFoldDB" id="E3HBK6"/>
<feature type="domain" description="Baseplate protein J-like barrel" evidence="1">
    <location>
        <begin position="103"/>
        <end position="178"/>
    </location>
</feature>
<dbReference type="KEGG" id="ipo:Ilyop_1931"/>
<dbReference type="Proteomes" id="UP000006875">
    <property type="component" value="Plasmid pILYOP01"/>
</dbReference>
<dbReference type="Pfam" id="PF26078">
    <property type="entry name" value="Baseplate_J_M"/>
    <property type="match status" value="1"/>
</dbReference>
<dbReference type="EMBL" id="CP002282">
    <property type="protein sequence ID" value="ADO83702.1"/>
    <property type="molecule type" value="Genomic_DNA"/>
</dbReference>
<evidence type="ECO:0000313" key="4">
    <source>
        <dbReference type="Proteomes" id="UP000006875"/>
    </source>
</evidence>
<evidence type="ECO:0000313" key="3">
    <source>
        <dbReference type="EMBL" id="ADO83702.1"/>
    </source>
</evidence>
<keyword evidence="3" id="KW-0614">Plasmid</keyword>
<sequence length="373" mass="40819">MSNINYYNETGEEIETRGVNTFKNLTGITLREGDERRSLIKVLSYLLYTHGKKINYAGANNFVRFADETTIELHGENKEVDRGEASKASTTLQYKREGNLSERQPIPMGSRVTAGGQAIFETTETAYFEINYTTATVNAECTEEGSSGNGYVSGQINTIIDSIPFVTSVTNITESDGGSDVQDIEEYRKDINESMEGYSIAGPSGAYRYHALNAHPTITDAYVEQLSEGVIGVWILAEDGEIPSDDAIADTLSRLSSKTVRPLTDTVEVNKCTQASYNIDFDYYINEAVESSTLTIQNEVDTVVSDWVASNKSKLGKDVVPDSLTGDLMSIEVNGEKALKRLVIREPAYSETSGKQVAVAETISAVYAGVEDE</sequence>
<organism evidence="3 4">
    <name type="scientific">Ilyobacter polytropus (strain ATCC 51220 / DSM 2926 / LMG 16218 / CuHBu1)</name>
    <dbReference type="NCBI Taxonomy" id="572544"/>
    <lineage>
        <taxon>Bacteria</taxon>
        <taxon>Fusobacteriati</taxon>
        <taxon>Fusobacteriota</taxon>
        <taxon>Fusobacteriia</taxon>
        <taxon>Fusobacteriales</taxon>
        <taxon>Fusobacteriaceae</taxon>
        <taxon>Ilyobacter</taxon>
    </lineage>
</organism>
<protein>
    <submittedName>
        <fullName evidence="3">Baseplate J family protein</fullName>
    </submittedName>
</protein>
<dbReference type="InterPro" id="IPR006949">
    <property type="entry name" value="Barrel_Baseplate_J-like"/>
</dbReference>
<dbReference type="HOGENOM" id="CLU_046415_1_1_0"/>
<geneLocation type="plasmid" evidence="3 4">
    <name>pILYOP01</name>
</geneLocation>
<reference evidence="3 4" key="1">
    <citation type="journal article" date="2010" name="Stand. Genomic Sci.">
        <title>Complete genome sequence of Ilyobacter polytropus type strain (CuHbu1).</title>
        <authorList>
            <person name="Sikorski J."/>
            <person name="Chertkov O."/>
            <person name="Lapidus A."/>
            <person name="Nolan M."/>
            <person name="Lucas S."/>
            <person name="Del Rio T.G."/>
            <person name="Tice H."/>
            <person name="Cheng J.F."/>
            <person name="Tapia R."/>
            <person name="Han C."/>
            <person name="Goodwin L."/>
            <person name="Pitluck S."/>
            <person name="Liolios K."/>
            <person name="Ivanova N."/>
            <person name="Mavromatis K."/>
            <person name="Mikhailova N."/>
            <person name="Pati A."/>
            <person name="Chen A."/>
            <person name="Palaniappan K."/>
            <person name="Land M."/>
            <person name="Hauser L."/>
            <person name="Chang Y.J."/>
            <person name="Jeffries C.D."/>
            <person name="Brambilla E."/>
            <person name="Yasawong M."/>
            <person name="Rohde M."/>
            <person name="Pukall R."/>
            <person name="Spring S."/>
            <person name="Goker M."/>
            <person name="Woyke T."/>
            <person name="Bristow J."/>
            <person name="Eisen J.A."/>
            <person name="Markowitz V."/>
            <person name="Hugenholtz P."/>
            <person name="Kyrpides N.C."/>
            <person name="Klenk H.P."/>
        </authorList>
    </citation>
    <scope>NUCLEOTIDE SEQUENCE [LARGE SCALE GENOMIC DNA]</scope>
    <source>
        <strain evidence="4">ATCC 51220 / DSM 2926 / LMG 16218 / CuHBu1</strain>
        <plasmid evidence="4">pILYOP01</plasmid>
    </source>
</reference>
<evidence type="ECO:0000259" key="1">
    <source>
        <dbReference type="Pfam" id="PF04865"/>
    </source>
</evidence>
<evidence type="ECO:0000259" key="2">
    <source>
        <dbReference type="Pfam" id="PF26078"/>
    </source>
</evidence>
<proteinExistence type="predicted"/>
<dbReference type="OrthoDB" id="9793802at2"/>
<name>E3HBK6_ILYPC</name>
<dbReference type="Pfam" id="PF04865">
    <property type="entry name" value="Baseplate_J"/>
    <property type="match status" value="1"/>
</dbReference>
<feature type="domain" description="Baseplate J-like central" evidence="2">
    <location>
        <begin position="201"/>
        <end position="269"/>
    </location>
</feature>